<sequence>MERSLAELAPRPGPAALGRRRGRDRDVPGLAFAASAAFLVLIALLMIAPGLFAGHSPTATDPVNALRGPSGTHWFGTDALGRDVFARVVYGARPSLIVGFGATVFAVVGATALGLTAGIGGPALDQVLMRVADVLLALPPLLLALLAVAVLGHGQVNVMVAVAIAFVPGYARVVRAETLVVRRSGYVEAAVGLGLPRWRLVGRHVLPNTLGPLLVLATVGFGSALIYASSLSFLGLGAQPPSSEWGLALSTGRNYFSVAWWVAVFPGLAATLTVIALNVTGRRARARFTRRPQGGDLA</sequence>
<dbReference type="CDD" id="cd06261">
    <property type="entry name" value="TM_PBP2"/>
    <property type="match status" value="1"/>
</dbReference>
<evidence type="ECO:0000256" key="3">
    <source>
        <dbReference type="ARBA" id="ARBA00022475"/>
    </source>
</evidence>
<dbReference type="PANTHER" id="PTHR43386:SF25">
    <property type="entry name" value="PEPTIDE ABC TRANSPORTER PERMEASE PROTEIN"/>
    <property type="match status" value="1"/>
</dbReference>
<feature type="region of interest" description="Disordered" evidence="8">
    <location>
        <begin position="1"/>
        <end position="22"/>
    </location>
</feature>
<evidence type="ECO:0000256" key="5">
    <source>
        <dbReference type="ARBA" id="ARBA00022989"/>
    </source>
</evidence>
<evidence type="ECO:0000313" key="10">
    <source>
        <dbReference type="EMBL" id="ADP81119.1"/>
    </source>
</evidence>
<feature type="transmembrane region" description="Helical" evidence="7">
    <location>
        <begin position="258"/>
        <end position="281"/>
    </location>
</feature>
<keyword evidence="4 7" id="KW-0812">Transmembrane</keyword>
<dbReference type="Pfam" id="PF00528">
    <property type="entry name" value="BPD_transp_1"/>
    <property type="match status" value="1"/>
</dbReference>
<evidence type="ECO:0000256" key="4">
    <source>
        <dbReference type="ARBA" id="ARBA00022692"/>
    </source>
</evidence>
<feature type="compositionally biased region" description="Low complexity" evidence="8">
    <location>
        <begin position="1"/>
        <end position="17"/>
    </location>
</feature>
<gene>
    <name evidence="10" type="ordered locus">FraEuI1c_3096</name>
</gene>
<dbReference type="InParanoid" id="E3JCY0"/>
<comment type="subcellular location">
    <subcellularLocation>
        <location evidence="1 7">Cell membrane</location>
        <topology evidence="1 7">Multi-pass membrane protein</topology>
    </subcellularLocation>
</comment>
<evidence type="ECO:0000256" key="6">
    <source>
        <dbReference type="ARBA" id="ARBA00023136"/>
    </source>
</evidence>
<dbReference type="HOGENOM" id="CLU_028518_5_2_11"/>
<dbReference type="AlphaFoldDB" id="E3JCY0"/>
<feature type="transmembrane region" description="Helical" evidence="7">
    <location>
        <begin position="29"/>
        <end position="52"/>
    </location>
</feature>
<dbReference type="KEGG" id="fri:FraEuI1c_3096"/>
<feature type="domain" description="ABC transmembrane type-1" evidence="9">
    <location>
        <begin position="92"/>
        <end position="281"/>
    </location>
</feature>
<dbReference type="PROSITE" id="PS50928">
    <property type="entry name" value="ABC_TM1"/>
    <property type="match status" value="1"/>
</dbReference>
<dbReference type="FunCoup" id="E3JCY0">
    <property type="interactions" value="65"/>
</dbReference>
<dbReference type="GO" id="GO:0055085">
    <property type="term" value="P:transmembrane transport"/>
    <property type="evidence" value="ECO:0007669"/>
    <property type="project" value="InterPro"/>
</dbReference>
<feature type="transmembrane region" description="Helical" evidence="7">
    <location>
        <begin position="96"/>
        <end position="119"/>
    </location>
</feature>
<dbReference type="GO" id="GO:0005886">
    <property type="term" value="C:plasma membrane"/>
    <property type="evidence" value="ECO:0007669"/>
    <property type="project" value="UniProtKB-SubCell"/>
</dbReference>
<dbReference type="EMBL" id="CP002299">
    <property type="protein sequence ID" value="ADP81119.1"/>
    <property type="molecule type" value="Genomic_DNA"/>
</dbReference>
<keyword evidence="5 7" id="KW-1133">Transmembrane helix</keyword>
<dbReference type="InterPro" id="IPR050366">
    <property type="entry name" value="BP-dependent_transpt_permease"/>
</dbReference>
<evidence type="ECO:0000313" key="11">
    <source>
        <dbReference type="Proteomes" id="UP000002484"/>
    </source>
</evidence>
<evidence type="ECO:0000256" key="8">
    <source>
        <dbReference type="SAM" id="MobiDB-lite"/>
    </source>
</evidence>
<feature type="transmembrane region" description="Helical" evidence="7">
    <location>
        <begin position="156"/>
        <end position="174"/>
    </location>
</feature>
<keyword evidence="3" id="KW-1003">Cell membrane</keyword>
<evidence type="ECO:0000256" key="2">
    <source>
        <dbReference type="ARBA" id="ARBA00022448"/>
    </source>
</evidence>
<dbReference type="STRING" id="298654.FraEuI1c_3096"/>
<feature type="transmembrane region" description="Helical" evidence="7">
    <location>
        <begin position="213"/>
        <end position="238"/>
    </location>
</feature>
<evidence type="ECO:0000256" key="1">
    <source>
        <dbReference type="ARBA" id="ARBA00004651"/>
    </source>
</evidence>
<organism evidence="10 11">
    <name type="scientific">Pseudofrankia inefficax (strain DSM 45817 / CECT 9037 / DDB 130130 / EuI1c)</name>
    <name type="common">Frankia inefficax</name>
    <dbReference type="NCBI Taxonomy" id="298654"/>
    <lineage>
        <taxon>Bacteria</taxon>
        <taxon>Bacillati</taxon>
        <taxon>Actinomycetota</taxon>
        <taxon>Actinomycetes</taxon>
        <taxon>Frankiales</taxon>
        <taxon>Frankiaceae</taxon>
        <taxon>Pseudofrankia</taxon>
    </lineage>
</organism>
<dbReference type="InterPro" id="IPR035906">
    <property type="entry name" value="MetI-like_sf"/>
</dbReference>
<keyword evidence="11" id="KW-1185">Reference proteome</keyword>
<comment type="similarity">
    <text evidence="7">Belongs to the binding-protein-dependent transport system permease family.</text>
</comment>
<dbReference type="Proteomes" id="UP000002484">
    <property type="component" value="Chromosome"/>
</dbReference>
<dbReference type="Gene3D" id="1.10.3720.10">
    <property type="entry name" value="MetI-like"/>
    <property type="match status" value="1"/>
</dbReference>
<feature type="transmembrane region" description="Helical" evidence="7">
    <location>
        <begin position="131"/>
        <end position="150"/>
    </location>
</feature>
<accession>E3JCY0</accession>
<keyword evidence="6 7" id="KW-0472">Membrane</keyword>
<dbReference type="RefSeq" id="WP_013424237.1">
    <property type="nucleotide sequence ID" value="NC_014666.1"/>
</dbReference>
<protein>
    <submittedName>
        <fullName evidence="10">Binding-protein-dependent transport systems inner membrane component</fullName>
    </submittedName>
</protein>
<evidence type="ECO:0000259" key="9">
    <source>
        <dbReference type="PROSITE" id="PS50928"/>
    </source>
</evidence>
<name>E3JCY0_PSEI1</name>
<dbReference type="SUPFAM" id="SSF161098">
    <property type="entry name" value="MetI-like"/>
    <property type="match status" value="1"/>
</dbReference>
<dbReference type="PANTHER" id="PTHR43386">
    <property type="entry name" value="OLIGOPEPTIDE TRANSPORT SYSTEM PERMEASE PROTEIN APPC"/>
    <property type="match status" value="1"/>
</dbReference>
<evidence type="ECO:0000256" key="7">
    <source>
        <dbReference type="RuleBase" id="RU363032"/>
    </source>
</evidence>
<proteinExistence type="inferred from homology"/>
<keyword evidence="2 7" id="KW-0813">Transport</keyword>
<dbReference type="InterPro" id="IPR000515">
    <property type="entry name" value="MetI-like"/>
</dbReference>
<dbReference type="eggNOG" id="COG1173">
    <property type="taxonomic scope" value="Bacteria"/>
</dbReference>
<reference evidence="10 11" key="1">
    <citation type="submission" date="2010-10" db="EMBL/GenBank/DDBJ databases">
        <title>Complete sequence of Frankia sp. EuI1c.</title>
        <authorList>
            <consortium name="US DOE Joint Genome Institute"/>
            <person name="Lucas S."/>
            <person name="Copeland A."/>
            <person name="Lapidus A."/>
            <person name="Cheng J.-F."/>
            <person name="Bruce D."/>
            <person name="Goodwin L."/>
            <person name="Pitluck S."/>
            <person name="Chertkov O."/>
            <person name="Detter J.C."/>
            <person name="Han C."/>
            <person name="Tapia R."/>
            <person name="Land M."/>
            <person name="Hauser L."/>
            <person name="Jeffries C."/>
            <person name="Kyrpides N."/>
            <person name="Ivanova N."/>
            <person name="Mikhailova N."/>
            <person name="Beauchemin N."/>
            <person name="Sen A."/>
            <person name="Sur S.A."/>
            <person name="Gtari M."/>
            <person name="Wall L."/>
            <person name="Tisa L."/>
            <person name="Woyke T."/>
        </authorList>
    </citation>
    <scope>NUCLEOTIDE SEQUENCE [LARGE SCALE GENOMIC DNA]</scope>
    <source>
        <strain evidence="11">DSM 45817 / CECT 9037 / EuI1c</strain>
    </source>
</reference>